<sequence>MRVQFAALLAVATFLASVTAAADEKMAVTPAMGRNDVPATRLLRTGTTTEEDDEERGLPLPALESVASLSRSKSQKQQDELVDSGLGSINSFAALKLDNAGKTIFSSPELYVWMRYVNKIENNPTAAVLMKLKSHFGDRGELAIALNNAARFDDTASKLQTAQFEQWNAKGWESTADIVDNVFKYNDDVWRALGVRSAPKRTRRAYSEFLAAKHPTGVDSLPKLSAHPDSDDLAQALWETPLIKSNKGILPHGDIKRIAVAAGGRRTTAPGPPHRGCHGSFSSSYSRGFAGTDSMCSFNSSQIFDDREVDVDDVDSNSSRGDYARLSMLVESVKRVVPTEC</sequence>
<reference evidence="6 7" key="1">
    <citation type="submission" date="2018-09" db="EMBL/GenBank/DDBJ databases">
        <title>Genomic investigation of the strawberry pathogen Phytophthora fragariae indicates pathogenicity is determined by transcriptional variation in three key races.</title>
        <authorList>
            <person name="Adams T.M."/>
            <person name="Armitage A.D."/>
            <person name="Sobczyk M.K."/>
            <person name="Bates H.J."/>
            <person name="Dunwell J.M."/>
            <person name="Nellist C.F."/>
            <person name="Harrison R.J."/>
        </authorList>
    </citation>
    <scope>NUCLEOTIDE SEQUENCE [LARGE SCALE GENOMIC DNA]</scope>
    <source>
        <strain evidence="6 7">NOV-77</strain>
    </source>
</reference>
<evidence type="ECO:0000313" key="7">
    <source>
        <dbReference type="Proteomes" id="UP000486351"/>
    </source>
</evidence>
<feature type="chain" id="PRO_5044982095" description="RxLR effector protein" evidence="5">
    <location>
        <begin position="22"/>
        <end position="341"/>
    </location>
</feature>
<gene>
    <name evidence="6" type="ORF">PF008_g29885</name>
</gene>
<evidence type="ECO:0000256" key="1">
    <source>
        <dbReference type="ARBA" id="ARBA00004613"/>
    </source>
</evidence>
<comment type="similarity">
    <text evidence="2 5">Belongs to the RxLR effector family.</text>
</comment>
<organism evidence="6 7">
    <name type="scientific">Phytophthora fragariae</name>
    <dbReference type="NCBI Taxonomy" id="53985"/>
    <lineage>
        <taxon>Eukaryota</taxon>
        <taxon>Sar</taxon>
        <taxon>Stramenopiles</taxon>
        <taxon>Oomycota</taxon>
        <taxon>Peronosporomycetes</taxon>
        <taxon>Peronosporales</taxon>
        <taxon>Peronosporaceae</taxon>
        <taxon>Phytophthora</taxon>
    </lineage>
</organism>
<comment type="subcellular location">
    <subcellularLocation>
        <location evidence="1 5">Secreted</location>
    </subcellularLocation>
</comment>
<dbReference type="AlphaFoldDB" id="A0A6G0Q759"/>
<evidence type="ECO:0000313" key="6">
    <source>
        <dbReference type="EMBL" id="KAE9273252.1"/>
    </source>
</evidence>
<name>A0A6G0Q759_9STRA</name>
<evidence type="ECO:0000256" key="4">
    <source>
        <dbReference type="ARBA" id="ARBA00022729"/>
    </source>
</evidence>
<feature type="signal peptide" evidence="5">
    <location>
        <begin position="1"/>
        <end position="21"/>
    </location>
</feature>
<keyword evidence="3 5" id="KW-0964">Secreted</keyword>
<evidence type="ECO:0000256" key="5">
    <source>
        <dbReference type="RuleBase" id="RU367124"/>
    </source>
</evidence>
<evidence type="ECO:0000256" key="2">
    <source>
        <dbReference type="ARBA" id="ARBA00010400"/>
    </source>
</evidence>
<evidence type="ECO:0000256" key="3">
    <source>
        <dbReference type="ARBA" id="ARBA00022525"/>
    </source>
</evidence>
<keyword evidence="4 5" id="KW-0732">Signal</keyword>
<feature type="non-terminal residue" evidence="6">
    <location>
        <position position="341"/>
    </location>
</feature>
<proteinExistence type="inferred from homology"/>
<comment type="domain">
    <text evidence="5">The RxLR-dEER motif acts to carry the protein into the host cell cytoplasm through binding to cell surface phosphatidylinositol-3-phosphate.</text>
</comment>
<dbReference type="Pfam" id="PF16810">
    <property type="entry name" value="RXLR"/>
    <property type="match status" value="1"/>
</dbReference>
<comment type="caution">
    <text evidence="6">The sequence shown here is derived from an EMBL/GenBank/DDBJ whole genome shotgun (WGS) entry which is preliminary data.</text>
</comment>
<comment type="function">
    <text evidence="5">Effector that suppresses plant defense responses during pathogen infection.</text>
</comment>
<dbReference type="EMBL" id="QXFY01005217">
    <property type="protein sequence ID" value="KAE9273252.1"/>
    <property type="molecule type" value="Genomic_DNA"/>
</dbReference>
<accession>A0A6G0Q759</accession>
<dbReference type="InterPro" id="IPR031825">
    <property type="entry name" value="RXLR"/>
</dbReference>
<protein>
    <recommendedName>
        <fullName evidence="5">RxLR effector protein</fullName>
    </recommendedName>
</protein>
<dbReference type="Proteomes" id="UP000486351">
    <property type="component" value="Unassembled WGS sequence"/>
</dbReference>